<evidence type="ECO:0000313" key="2">
    <source>
        <dbReference type="EMBL" id="KAB0640838.1"/>
    </source>
</evidence>
<comment type="caution">
    <text evidence="2">The sequence shown here is derived from an EMBL/GenBank/DDBJ whole genome shotgun (WGS) entry which is preliminary data.</text>
</comment>
<dbReference type="Proteomes" id="UP000473470">
    <property type="component" value="Unassembled WGS sequence"/>
</dbReference>
<dbReference type="RefSeq" id="WP_059454838.1">
    <property type="nucleotide sequence ID" value="NZ_CABVPM010000017.1"/>
</dbReference>
<evidence type="ECO:0000313" key="3">
    <source>
        <dbReference type="Proteomes" id="UP000473470"/>
    </source>
</evidence>
<organism evidence="2 3">
    <name type="scientific">Burkholderia stagnalis</name>
    <dbReference type="NCBI Taxonomy" id="1503054"/>
    <lineage>
        <taxon>Bacteria</taxon>
        <taxon>Pseudomonadati</taxon>
        <taxon>Pseudomonadota</taxon>
        <taxon>Betaproteobacteria</taxon>
        <taxon>Burkholderiales</taxon>
        <taxon>Burkholderiaceae</taxon>
        <taxon>Burkholderia</taxon>
        <taxon>Burkholderia cepacia complex</taxon>
    </lineage>
</organism>
<feature type="compositionally biased region" description="Polar residues" evidence="1">
    <location>
        <begin position="1"/>
        <end position="21"/>
    </location>
</feature>
<feature type="region of interest" description="Disordered" evidence="1">
    <location>
        <begin position="200"/>
        <end position="256"/>
    </location>
</feature>
<feature type="compositionally biased region" description="Pro residues" evidence="1">
    <location>
        <begin position="241"/>
        <end position="250"/>
    </location>
</feature>
<proteinExistence type="predicted"/>
<protein>
    <submittedName>
        <fullName evidence="2">Nuclease</fullName>
    </submittedName>
</protein>
<reference evidence="2 3" key="1">
    <citation type="submission" date="2019-09" db="EMBL/GenBank/DDBJ databases">
        <title>Draft genome sequences of 48 bacterial type strains from the CCUG.</title>
        <authorList>
            <person name="Tunovic T."/>
            <person name="Pineiro-Iglesias B."/>
            <person name="Unosson C."/>
            <person name="Inganas E."/>
            <person name="Ohlen M."/>
            <person name="Cardew S."/>
            <person name="Jensie-Markopoulos S."/>
            <person name="Salva-Serra F."/>
            <person name="Jaen-Luchoro D."/>
            <person name="Karlsson R."/>
            <person name="Svensson-Stadler L."/>
            <person name="Chun J."/>
            <person name="Moore E."/>
        </authorList>
    </citation>
    <scope>NUCLEOTIDE SEQUENCE [LARGE SCALE GENOMIC DNA]</scope>
    <source>
        <strain evidence="2 3">CCUG 65686</strain>
    </source>
</reference>
<feature type="region of interest" description="Disordered" evidence="1">
    <location>
        <begin position="1"/>
        <end position="24"/>
    </location>
</feature>
<dbReference type="EMBL" id="VZOK01000003">
    <property type="protein sequence ID" value="KAB0640838.1"/>
    <property type="molecule type" value="Genomic_DNA"/>
</dbReference>
<sequence length="256" mass="27730">MTDYSRSSAAGASKGDGNTTLVGLDGRLSGKDKEVLCGVMCPCARIGVQTRVDKRGRSRTLRQACVAQRLDAMNESSRATFGGPTEYLPEVSYDMSPTPPAPPVPIMTEEDRPLRPDSVVDWIRDNWPGGMKGYRDGKKTGLDQTRRPDVVIVRDPALPPEQSNIKTVVEMKFEDSYGDRQREAYVRIAGSDKKVATLRPADCGCGDDKPDEKPARSTQTQSDVESIFGVSPAGPNRAMPAPIPHLPPGVPGFAFP</sequence>
<dbReference type="AlphaFoldDB" id="A0A6L3N437"/>
<feature type="compositionally biased region" description="Basic and acidic residues" evidence="1">
    <location>
        <begin position="206"/>
        <end position="215"/>
    </location>
</feature>
<evidence type="ECO:0000256" key="1">
    <source>
        <dbReference type="SAM" id="MobiDB-lite"/>
    </source>
</evidence>
<name>A0A6L3N437_9BURK</name>
<accession>A0A6L3N437</accession>
<gene>
    <name evidence="2" type="ORF">F7R25_02295</name>
</gene>